<evidence type="ECO:0000256" key="7">
    <source>
        <dbReference type="ARBA" id="ARBA00022777"/>
    </source>
</evidence>
<evidence type="ECO:0000256" key="5">
    <source>
        <dbReference type="ARBA" id="ARBA00022679"/>
    </source>
</evidence>
<evidence type="ECO:0000313" key="10">
    <source>
        <dbReference type="EMBL" id="KIE63851.1"/>
    </source>
</evidence>
<dbReference type="PRINTS" id="PR00477">
    <property type="entry name" value="PHGLYCKINASE"/>
</dbReference>
<sequence>MVKRARTIIWSGPLGIFEIQNFSHGTRRLIDSIANSQAFSLAGGGDTVSAISTFNAFDKISYVSTGGGAFLRYIERREIPIVSRFRRNHFFSHHQ</sequence>
<organism evidence="10 11">
    <name type="scientific">Candidatus Riesia pediculischaeffi PTSU</name>
    <dbReference type="NCBI Taxonomy" id="1401651"/>
    <lineage>
        <taxon>Bacteria</taxon>
        <taxon>Pseudomonadati</taxon>
        <taxon>Pseudomonadota</taxon>
        <taxon>Gammaproteobacteria</taxon>
        <taxon>Enterobacterales</taxon>
        <taxon>Enterobacteriaceae</taxon>
        <taxon>Candidatus Riesia</taxon>
    </lineage>
</organism>
<evidence type="ECO:0000256" key="4">
    <source>
        <dbReference type="ARBA" id="ARBA00013061"/>
    </source>
</evidence>
<dbReference type="PANTHER" id="PTHR11406:SF23">
    <property type="entry name" value="PHOSPHOGLYCERATE KINASE 1, CHLOROPLASTIC-RELATED"/>
    <property type="match status" value="1"/>
</dbReference>
<evidence type="ECO:0000256" key="9">
    <source>
        <dbReference type="RuleBase" id="RU000532"/>
    </source>
</evidence>
<evidence type="ECO:0000256" key="1">
    <source>
        <dbReference type="ARBA" id="ARBA00000642"/>
    </source>
</evidence>
<evidence type="ECO:0000256" key="8">
    <source>
        <dbReference type="ARBA" id="ARBA00022840"/>
    </source>
</evidence>
<name>A0A0C1S9C2_9ENTR</name>
<dbReference type="PANTHER" id="PTHR11406">
    <property type="entry name" value="PHOSPHOGLYCERATE KINASE"/>
    <property type="match status" value="1"/>
</dbReference>
<dbReference type="GO" id="GO:0004618">
    <property type="term" value="F:phosphoglycerate kinase activity"/>
    <property type="evidence" value="ECO:0007669"/>
    <property type="project" value="UniProtKB-EC"/>
</dbReference>
<accession>A0A0C1S9C2</accession>
<keyword evidence="8" id="KW-0067">ATP-binding</keyword>
<dbReference type="InterPro" id="IPR015824">
    <property type="entry name" value="Phosphoglycerate_kinase_N"/>
</dbReference>
<comment type="similarity">
    <text evidence="2 9">Belongs to the phosphoglycerate kinase family.</text>
</comment>
<dbReference type="GO" id="GO:0005524">
    <property type="term" value="F:ATP binding"/>
    <property type="evidence" value="ECO:0007669"/>
    <property type="project" value="UniProtKB-KW"/>
</dbReference>
<dbReference type="EC" id="2.7.2.3" evidence="4 9"/>
<evidence type="ECO:0000256" key="3">
    <source>
        <dbReference type="ARBA" id="ARBA00011245"/>
    </source>
</evidence>
<dbReference type="Proteomes" id="UP000054529">
    <property type="component" value="Unassembled WGS sequence"/>
</dbReference>
<keyword evidence="5 9" id="KW-0808">Transferase</keyword>
<dbReference type="GO" id="GO:0005829">
    <property type="term" value="C:cytosol"/>
    <property type="evidence" value="ECO:0007669"/>
    <property type="project" value="TreeGrafter"/>
</dbReference>
<dbReference type="Pfam" id="PF00162">
    <property type="entry name" value="PGK"/>
    <property type="match status" value="1"/>
</dbReference>
<dbReference type="AlphaFoldDB" id="A0A0C1S9C2"/>
<dbReference type="EMBL" id="AWXV01000004">
    <property type="protein sequence ID" value="KIE63851.1"/>
    <property type="molecule type" value="Genomic_DNA"/>
</dbReference>
<comment type="caution">
    <text evidence="10">The sequence shown here is derived from an EMBL/GenBank/DDBJ whole genome shotgun (WGS) entry which is preliminary data.</text>
</comment>
<dbReference type="GO" id="GO:0006096">
    <property type="term" value="P:glycolytic process"/>
    <property type="evidence" value="ECO:0007669"/>
    <property type="project" value="InterPro"/>
</dbReference>
<dbReference type="HOGENOM" id="CLU_025427_1_2_6"/>
<protein>
    <recommendedName>
        <fullName evidence="4 9">Phosphoglycerate kinase</fullName>
        <ecNumber evidence="4 9">2.7.2.3</ecNumber>
    </recommendedName>
</protein>
<keyword evidence="7 9" id="KW-0418">Kinase</keyword>
<dbReference type="Gene3D" id="3.40.50.1260">
    <property type="entry name" value="Phosphoglycerate kinase, N-terminal domain"/>
    <property type="match status" value="1"/>
</dbReference>
<keyword evidence="6" id="KW-0547">Nucleotide-binding</keyword>
<dbReference type="InterPro" id="IPR036043">
    <property type="entry name" value="Phosphoglycerate_kinase_sf"/>
</dbReference>
<comment type="subunit">
    <text evidence="3">Monomer.</text>
</comment>
<dbReference type="InterPro" id="IPR001576">
    <property type="entry name" value="Phosphoglycerate_kinase"/>
</dbReference>
<dbReference type="GO" id="GO:0043531">
    <property type="term" value="F:ADP binding"/>
    <property type="evidence" value="ECO:0007669"/>
    <property type="project" value="TreeGrafter"/>
</dbReference>
<comment type="catalytic activity">
    <reaction evidence="1 9">
        <text>(2R)-3-phosphoglycerate + ATP = (2R)-3-phospho-glyceroyl phosphate + ADP</text>
        <dbReference type="Rhea" id="RHEA:14801"/>
        <dbReference type="ChEBI" id="CHEBI:30616"/>
        <dbReference type="ChEBI" id="CHEBI:57604"/>
        <dbReference type="ChEBI" id="CHEBI:58272"/>
        <dbReference type="ChEBI" id="CHEBI:456216"/>
        <dbReference type="EC" id="2.7.2.3"/>
    </reaction>
</comment>
<gene>
    <name evidence="10" type="ORF">P689_12220</name>
</gene>
<evidence type="ECO:0000313" key="11">
    <source>
        <dbReference type="Proteomes" id="UP000054529"/>
    </source>
</evidence>
<proteinExistence type="inferred from homology"/>
<reference evidence="10 11" key="1">
    <citation type="journal article" date="2014" name="G3 (Bethesda)">
        <title>Genome sequence of Candidatus Riesia pediculischaeffi, endosymbiont of chimpanzee lice, and genomic comparison of recently acquired endosymbionts from human and chimpanzee lice.</title>
        <authorList>
            <person name="Boyd B.M."/>
            <person name="Allen J.M."/>
            <person name="de Crecy-Lagard V."/>
            <person name="Reed D.L."/>
        </authorList>
    </citation>
    <scope>NUCLEOTIDE SEQUENCE [LARGE SCALE GENOMIC DNA]</scope>
    <source>
        <strain evidence="10 11">PTSU</strain>
    </source>
</reference>
<dbReference type="PATRIC" id="fig|1401651.3.peg.286"/>
<dbReference type="GO" id="GO:0006094">
    <property type="term" value="P:gluconeogenesis"/>
    <property type="evidence" value="ECO:0007669"/>
    <property type="project" value="TreeGrafter"/>
</dbReference>
<evidence type="ECO:0000256" key="6">
    <source>
        <dbReference type="ARBA" id="ARBA00022741"/>
    </source>
</evidence>
<evidence type="ECO:0000256" key="2">
    <source>
        <dbReference type="ARBA" id="ARBA00008982"/>
    </source>
</evidence>
<dbReference type="SUPFAM" id="SSF53748">
    <property type="entry name" value="Phosphoglycerate kinase"/>
    <property type="match status" value="1"/>
</dbReference>